<dbReference type="Proteomes" id="UP001055439">
    <property type="component" value="Chromosome 7"/>
</dbReference>
<protein>
    <submittedName>
        <fullName evidence="1">Uncharacterized protein</fullName>
    </submittedName>
</protein>
<sequence>MILVPRIHEDGGEETRLPSISITASVVPQVKE</sequence>
<evidence type="ECO:0000313" key="2">
    <source>
        <dbReference type="Proteomes" id="UP001055439"/>
    </source>
</evidence>
<proteinExistence type="predicted"/>
<keyword evidence="2" id="KW-1185">Reference proteome</keyword>
<feature type="non-terminal residue" evidence="1">
    <location>
        <position position="32"/>
    </location>
</feature>
<gene>
    <name evidence="1" type="ORF">MUK42_35210</name>
</gene>
<reference evidence="1" key="1">
    <citation type="submission" date="2022-05" db="EMBL/GenBank/DDBJ databases">
        <title>The Musa troglodytarum L. genome provides insights into the mechanism of non-climacteric behaviour and enrichment of carotenoids.</title>
        <authorList>
            <person name="Wang J."/>
        </authorList>
    </citation>
    <scope>NUCLEOTIDE SEQUENCE</scope>
    <source>
        <tissue evidence="1">Leaf</tissue>
    </source>
</reference>
<name>A0A9E7H093_9LILI</name>
<organism evidence="1 2">
    <name type="scientific">Musa troglodytarum</name>
    <name type="common">fe'i banana</name>
    <dbReference type="NCBI Taxonomy" id="320322"/>
    <lineage>
        <taxon>Eukaryota</taxon>
        <taxon>Viridiplantae</taxon>
        <taxon>Streptophyta</taxon>
        <taxon>Embryophyta</taxon>
        <taxon>Tracheophyta</taxon>
        <taxon>Spermatophyta</taxon>
        <taxon>Magnoliopsida</taxon>
        <taxon>Liliopsida</taxon>
        <taxon>Zingiberales</taxon>
        <taxon>Musaceae</taxon>
        <taxon>Musa</taxon>
    </lineage>
</organism>
<dbReference type="AlphaFoldDB" id="A0A9E7H093"/>
<evidence type="ECO:0000313" key="1">
    <source>
        <dbReference type="EMBL" id="URE21309.1"/>
    </source>
</evidence>
<dbReference type="EMBL" id="CP097509">
    <property type="protein sequence ID" value="URE21309.1"/>
    <property type="molecule type" value="Genomic_DNA"/>
</dbReference>
<accession>A0A9E7H093</accession>